<sequence>CQQCCCVGQEVEVLMSLSENILFGLGNPLLDIPAVVAKDFLDNYSFKPNNQILAEDKPKELFDKAVKNSKPNIMLSALPRIQLN</sequence>
<comment type="cofactor">
    <cofactor evidence="6">
        <name>Mg(2+)</name>
        <dbReference type="ChEBI" id="CHEBI:18420"/>
    </cofactor>
    <text evidence="6">Binds 3 Mg(2+) ions per subunit.</text>
</comment>
<dbReference type="Ensembl" id="ENSEAST00005033688.2">
    <property type="protein sequence ID" value="ENSEASP00005030987.2"/>
    <property type="gene ID" value="ENSEASG00005021117.2"/>
</dbReference>
<accession>A0A8C4MSV1</accession>
<protein>
    <recommendedName>
        <fullName evidence="6">Adenosine kinase</fullName>
        <shortName evidence="6">AK</shortName>
        <ecNumber evidence="6">2.7.1.20</ecNumber>
    </recommendedName>
    <alternativeName>
        <fullName evidence="6">Adenosine 5'-phosphotransferase</fullName>
    </alternativeName>
</protein>
<proteinExistence type="inferred from homology"/>
<keyword evidence="3 6" id="KW-0547">Nucleotide-binding</keyword>
<comment type="catalytic activity">
    <reaction evidence="6">
        <text>adenosine + ATP = AMP + ADP + H(+)</text>
        <dbReference type="Rhea" id="RHEA:20824"/>
        <dbReference type="ChEBI" id="CHEBI:15378"/>
        <dbReference type="ChEBI" id="CHEBI:16335"/>
        <dbReference type="ChEBI" id="CHEBI:30616"/>
        <dbReference type="ChEBI" id="CHEBI:456215"/>
        <dbReference type="ChEBI" id="CHEBI:456216"/>
        <dbReference type="EC" id="2.7.1.20"/>
    </reaction>
</comment>
<dbReference type="GO" id="GO:0006166">
    <property type="term" value="P:purine ribonucleoside salvage"/>
    <property type="evidence" value="ECO:0007669"/>
    <property type="project" value="UniProtKB-KW"/>
</dbReference>
<evidence type="ECO:0000256" key="1">
    <source>
        <dbReference type="ARBA" id="ARBA00010688"/>
    </source>
</evidence>
<dbReference type="GO" id="GO:0006144">
    <property type="term" value="P:purine nucleobase metabolic process"/>
    <property type="evidence" value="ECO:0007669"/>
    <property type="project" value="TreeGrafter"/>
</dbReference>
<keyword evidence="6" id="KW-0460">Magnesium</keyword>
<dbReference type="GO" id="GO:0005829">
    <property type="term" value="C:cytosol"/>
    <property type="evidence" value="ECO:0007669"/>
    <property type="project" value="TreeGrafter"/>
</dbReference>
<keyword evidence="4 6" id="KW-0418">Kinase</keyword>
<name>A0A8C4MSV1_EQUAS</name>
<dbReference type="PANTHER" id="PTHR45769:SF3">
    <property type="entry name" value="ADENOSINE KINASE"/>
    <property type="match status" value="1"/>
</dbReference>
<evidence type="ECO:0000256" key="6">
    <source>
        <dbReference type="RuleBase" id="RU368116"/>
    </source>
</evidence>
<dbReference type="AlphaFoldDB" id="A0A8C4MSV1"/>
<dbReference type="InterPro" id="IPR001805">
    <property type="entry name" value="Adenokinase"/>
</dbReference>
<dbReference type="GO" id="GO:0005524">
    <property type="term" value="F:ATP binding"/>
    <property type="evidence" value="ECO:0007669"/>
    <property type="project" value="UniProtKB-UniRule"/>
</dbReference>
<dbReference type="PANTHER" id="PTHR45769">
    <property type="entry name" value="ADENOSINE KINASE"/>
    <property type="match status" value="1"/>
</dbReference>
<evidence type="ECO:0000256" key="4">
    <source>
        <dbReference type="ARBA" id="ARBA00022777"/>
    </source>
</evidence>
<comment type="function">
    <text evidence="6">ATP dependent phosphorylation of adenosine and other related nucleoside analogs to monophosphate derivatives.</text>
</comment>
<dbReference type="Gene3D" id="3.30.1110.10">
    <property type="match status" value="1"/>
</dbReference>
<dbReference type="UniPathway" id="UPA00588">
    <property type="reaction ID" value="UER00659"/>
</dbReference>
<keyword evidence="2 6" id="KW-0808">Transferase</keyword>
<reference evidence="7" key="2">
    <citation type="submission" date="2025-08" db="UniProtKB">
        <authorList>
            <consortium name="Ensembl"/>
        </authorList>
    </citation>
    <scope>IDENTIFICATION</scope>
</reference>
<evidence type="ECO:0000256" key="3">
    <source>
        <dbReference type="ARBA" id="ARBA00022741"/>
    </source>
</evidence>
<comment type="subunit">
    <text evidence="6">Monomer.</text>
</comment>
<reference evidence="7 8" key="1">
    <citation type="journal article" date="2020" name="Nat. Commun.">
        <title>Donkey genomes provide new insights into domestication and selection for coat color.</title>
        <authorList>
            <person name="Wang"/>
            <person name="C."/>
            <person name="Li"/>
            <person name="H."/>
            <person name="Guo"/>
            <person name="Y."/>
            <person name="Huang"/>
            <person name="J."/>
            <person name="Sun"/>
            <person name="Y."/>
            <person name="Min"/>
            <person name="J."/>
            <person name="Wang"/>
            <person name="J."/>
            <person name="Fang"/>
            <person name="X."/>
            <person name="Zhao"/>
            <person name="Z."/>
            <person name="Wang"/>
            <person name="S."/>
            <person name="Zhang"/>
            <person name="Y."/>
            <person name="Liu"/>
            <person name="Q."/>
            <person name="Jiang"/>
            <person name="Q."/>
            <person name="Wang"/>
            <person name="X."/>
            <person name="Guo"/>
            <person name="Y."/>
            <person name="Yang"/>
            <person name="C."/>
            <person name="Wang"/>
            <person name="Y."/>
            <person name="Tian"/>
            <person name="F."/>
            <person name="Zhuang"/>
            <person name="G."/>
            <person name="Fan"/>
            <person name="Y."/>
            <person name="Gao"/>
            <person name="Q."/>
            <person name="Li"/>
            <person name="Y."/>
            <person name="Ju"/>
            <person name="Z."/>
            <person name="Li"/>
            <person name="J."/>
            <person name="Li"/>
            <person name="R."/>
            <person name="Hou"/>
            <person name="M."/>
            <person name="Yang"/>
            <person name="G."/>
            <person name="Liu"/>
            <person name="G."/>
            <person name="Liu"/>
            <person name="W."/>
            <person name="Guo"/>
            <person name="J."/>
            <person name="Pan"/>
            <person name="S."/>
            <person name="Fan"/>
            <person name="G."/>
            <person name="Zhang"/>
            <person name="W."/>
            <person name="Zhang"/>
            <person name="R."/>
            <person name="Yu"/>
            <person name="J."/>
            <person name="Zhang"/>
            <person name="X."/>
            <person name="Yin"/>
            <person name="Q."/>
            <person name="Ji"/>
            <person name="C."/>
            <person name="Jin"/>
            <person name="Y."/>
            <person name="Yue"/>
            <person name="G."/>
            <person name="Liu"/>
            <person name="M."/>
            <person name="Xu"/>
            <person name="J."/>
            <person name="Liu"/>
            <person name="S."/>
            <person name="Jordana"/>
            <person name="J."/>
            <person name="Noce"/>
            <person name="A."/>
            <person name="Amills"/>
            <person name="M."/>
            <person name="Wu"/>
            <person name="D.D."/>
            <person name="Li"/>
            <person name="S."/>
            <person name="Zhou"/>
            <person name="X. and Zhong"/>
            <person name="J."/>
        </authorList>
    </citation>
    <scope>NUCLEOTIDE SEQUENCE [LARGE SCALE GENOMIC DNA]</scope>
</reference>
<reference evidence="7" key="3">
    <citation type="submission" date="2025-09" db="UniProtKB">
        <authorList>
            <consortium name="Ensembl"/>
        </authorList>
    </citation>
    <scope>IDENTIFICATION</scope>
</reference>
<comment type="pathway">
    <text evidence="6">Purine metabolism; AMP biosynthesis via salvage pathway; AMP from adenosine: step 1/1.</text>
</comment>
<dbReference type="GO" id="GO:0004001">
    <property type="term" value="F:adenosine kinase activity"/>
    <property type="evidence" value="ECO:0007669"/>
    <property type="project" value="UniProtKB-UniRule"/>
</dbReference>
<comment type="similarity">
    <text evidence="1 6">Belongs to the carbohydrate kinase PfkB family.</text>
</comment>
<keyword evidence="5 6" id="KW-0067">ATP-binding</keyword>
<keyword evidence="8" id="KW-1185">Reference proteome</keyword>
<dbReference type="EC" id="2.7.1.20" evidence="6"/>
<evidence type="ECO:0000256" key="5">
    <source>
        <dbReference type="ARBA" id="ARBA00022840"/>
    </source>
</evidence>
<comment type="subcellular location">
    <subcellularLocation>
        <location evidence="6">Nucleus</location>
    </subcellularLocation>
</comment>
<dbReference type="GO" id="GO:0044209">
    <property type="term" value="P:AMP salvage"/>
    <property type="evidence" value="ECO:0007669"/>
    <property type="project" value="UniProtKB-UniRule"/>
</dbReference>
<dbReference type="GO" id="GO:0005634">
    <property type="term" value="C:nucleus"/>
    <property type="evidence" value="ECO:0007669"/>
    <property type="project" value="UniProtKB-SubCell"/>
</dbReference>
<dbReference type="GeneTree" id="ENSGT00940000170774"/>
<keyword evidence="6" id="KW-0539">Nucleus</keyword>
<dbReference type="Proteomes" id="UP000694387">
    <property type="component" value="Chromosome 9"/>
</dbReference>
<evidence type="ECO:0000313" key="8">
    <source>
        <dbReference type="Proteomes" id="UP000694387"/>
    </source>
</evidence>
<evidence type="ECO:0000256" key="2">
    <source>
        <dbReference type="ARBA" id="ARBA00022679"/>
    </source>
</evidence>
<keyword evidence="6" id="KW-0660">Purine salvage</keyword>
<evidence type="ECO:0000313" key="7">
    <source>
        <dbReference type="Ensembl" id="ENSEASP00005030987.2"/>
    </source>
</evidence>
<organism evidence="7 8">
    <name type="scientific">Equus asinus</name>
    <name type="common">Donkey</name>
    <name type="synonym">Equus africanus asinus</name>
    <dbReference type="NCBI Taxonomy" id="9793"/>
    <lineage>
        <taxon>Eukaryota</taxon>
        <taxon>Metazoa</taxon>
        <taxon>Chordata</taxon>
        <taxon>Craniata</taxon>
        <taxon>Vertebrata</taxon>
        <taxon>Euteleostomi</taxon>
        <taxon>Mammalia</taxon>
        <taxon>Eutheria</taxon>
        <taxon>Laurasiatheria</taxon>
        <taxon>Perissodactyla</taxon>
        <taxon>Equidae</taxon>
        <taxon>Equus</taxon>
    </lineage>
</organism>